<dbReference type="AlphaFoldDB" id="A0A2S1LWA7"/>
<sequence>MGFIEEIDLNKIFITDLDGTLFDRKGALSDFSKYNLKELLKREDFNFTVATGRDFYLMRSPLRGFDFKIPLISHDGAYVAAIDQKEPLYVEDIEWDYLGSVYSYFKERNFSVFFKVIHDGEVFTVYDGVNNFLEHWYITLKQALCYTNIIKINKLNDISVYSALSATIIGFREEIDEIYLSMENYPELKISKYARIEFDDKISVIEVQSIHAEKINGIKFLANYLSISYKDIIYFGDSDNDISVFNENEIHKVTPQNGIDELKSKACEIIDYHYNDAVLKYILSNFK</sequence>
<dbReference type="InterPro" id="IPR036412">
    <property type="entry name" value="HAD-like_sf"/>
</dbReference>
<organism evidence="1 2">
    <name type="scientific">Candidatus Borreliella tachyglossi</name>
    <dbReference type="NCBI Taxonomy" id="1964448"/>
    <lineage>
        <taxon>Bacteria</taxon>
        <taxon>Pseudomonadati</taxon>
        <taxon>Spirochaetota</taxon>
        <taxon>Spirochaetia</taxon>
        <taxon>Spirochaetales</taxon>
        <taxon>Borreliaceae</taxon>
        <taxon>Borreliella</taxon>
    </lineage>
</organism>
<protein>
    <submittedName>
        <fullName evidence="1">Uncharacterized protein</fullName>
    </submittedName>
</protein>
<dbReference type="Gene3D" id="3.40.50.1000">
    <property type="entry name" value="HAD superfamily/HAD-like"/>
    <property type="match status" value="1"/>
</dbReference>
<proteinExistence type="predicted"/>
<dbReference type="PANTHER" id="PTHR10000:SF8">
    <property type="entry name" value="HAD SUPERFAMILY HYDROLASE-LIKE, TYPE 3"/>
    <property type="match status" value="1"/>
</dbReference>
<evidence type="ECO:0000313" key="1">
    <source>
        <dbReference type="EMBL" id="AWG42597.1"/>
    </source>
</evidence>
<dbReference type="Proteomes" id="UP000244655">
    <property type="component" value="Chromosome"/>
</dbReference>
<dbReference type="Gene3D" id="3.30.1240.10">
    <property type="match status" value="1"/>
</dbReference>
<name>A0A2S1LWA7_9SPIR</name>
<dbReference type="GO" id="GO:0005829">
    <property type="term" value="C:cytosol"/>
    <property type="evidence" value="ECO:0007669"/>
    <property type="project" value="TreeGrafter"/>
</dbReference>
<dbReference type="GO" id="GO:0000287">
    <property type="term" value="F:magnesium ion binding"/>
    <property type="evidence" value="ECO:0007669"/>
    <property type="project" value="TreeGrafter"/>
</dbReference>
<accession>A0A2S1LWA7</accession>
<dbReference type="Pfam" id="PF08282">
    <property type="entry name" value="Hydrolase_3"/>
    <property type="match status" value="1"/>
</dbReference>
<gene>
    <name evidence="1" type="ORF">CR532_01040</name>
</gene>
<dbReference type="InterPro" id="IPR023214">
    <property type="entry name" value="HAD_sf"/>
</dbReference>
<keyword evidence="2" id="KW-1185">Reference proteome</keyword>
<evidence type="ECO:0000313" key="2">
    <source>
        <dbReference type="Proteomes" id="UP000244655"/>
    </source>
</evidence>
<reference evidence="1 2" key="1">
    <citation type="submission" date="2018-01" db="EMBL/GenBank/DDBJ databases">
        <title>Genome sequence of Borrelia tachyglossi.</title>
        <authorList>
            <person name="Gofton A.W."/>
        </authorList>
    </citation>
    <scope>NUCLEOTIDE SEQUENCE [LARGE SCALE GENOMIC DNA]</scope>
    <source>
        <strain evidence="1 2">Bc-F10-1268</strain>
    </source>
</reference>
<dbReference type="PANTHER" id="PTHR10000">
    <property type="entry name" value="PHOSPHOSERINE PHOSPHATASE"/>
    <property type="match status" value="1"/>
</dbReference>
<dbReference type="EMBL" id="CP025785">
    <property type="protein sequence ID" value="AWG42597.1"/>
    <property type="molecule type" value="Genomic_DNA"/>
</dbReference>
<dbReference type="InterPro" id="IPR006379">
    <property type="entry name" value="HAD-SF_hydro_IIB"/>
</dbReference>
<dbReference type="NCBIfam" id="TIGR01484">
    <property type="entry name" value="HAD-SF-IIB"/>
    <property type="match status" value="1"/>
</dbReference>
<dbReference type="GO" id="GO:0016791">
    <property type="term" value="F:phosphatase activity"/>
    <property type="evidence" value="ECO:0007669"/>
    <property type="project" value="TreeGrafter"/>
</dbReference>
<dbReference type="SUPFAM" id="SSF56784">
    <property type="entry name" value="HAD-like"/>
    <property type="match status" value="1"/>
</dbReference>